<evidence type="ECO:0000256" key="4">
    <source>
        <dbReference type="ARBA" id="ARBA00013078"/>
    </source>
</evidence>
<dbReference type="SFLD" id="SFLDG01129">
    <property type="entry name" value="C1.5:_HAD__Beta-PGM__Phosphata"/>
    <property type="match status" value="1"/>
</dbReference>
<keyword evidence="6" id="KW-1185">Reference proteome</keyword>
<reference evidence="5 6" key="1">
    <citation type="submission" date="2022-12" db="EMBL/GenBank/DDBJ databases">
        <title>Polyphasic characterization of Geotalea uranireducens NIT-SL11 newly isolated from a complex of sewage sludge and microbially reduced graphene oxide.</title>
        <authorList>
            <person name="Xie L."/>
            <person name="Yoshida N."/>
            <person name="Meng L."/>
        </authorList>
    </citation>
    <scope>NUCLEOTIDE SEQUENCE [LARGE SCALE GENOMIC DNA]</scope>
    <source>
        <strain evidence="5 6">NIT-SL11</strain>
    </source>
</reference>
<comment type="pathway">
    <text evidence="2">Organic acid metabolism; glycolate biosynthesis; glycolate from 2-phosphoglycolate: step 1/1.</text>
</comment>
<dbReference type="InterPro" id="IPR023214">
    <property type="entry name" value="HAD_sf"/>
</dbReference>
<dbReference type="EC" id="3.1.3.18" evidence="4"/>
<sequence length="204" mass="23084">MQVKAVIYDCDGVMFDSFEANLAFYAKVLENFGLALDRGDTETMRILHTYSNRDVMEYLFAGDPRREEAIRLAGTIDYRELVPLMRMEAGFRETLEQLRSRVSLAVCTNRSTSMELVLETFGLKDYFGCVMTAARVRNPKPHPEPLHKVLEHFSLTPEEALFVGDSEVDRAAAAAAGVPFVAYRAEYPACRSIYDHREIVSLLS</sequence>
<protein>
    <recommendedName>
        <fullName evidence="4">phosphoglycolate phosphatase</fullName>
        <ecNumber evidence="4">3.1.3.18</ecNumber>
    </recommendedName>
</protein>
<dbReference type="SFLD" id="SFLDS00003">
    <property type="entry name" value="Haloacid_Dehalogenase"/>
    <property type="match status" value="1"/>
</dbReference>
<dbReference type="PANTHER" id="PTHR43434:SF1">
    <property type="entry name" value="PHOSPHOGLYCOLATE PHOSPHATASE"/>
    <property type="match status" value="1"/>
</dbReference>
<dbReference type="InterPro" id="IPR023198">
    <property type="entry name" value="PGP-like_dom2"/>
</dbReference>
<dbReference type="Pfam" id="PF13419">
    <property type="entry name" value="HAD_2"/>
    <property type="match status" value="1"/>
</dbReference>
<evidence type="ECO:0000256" key="3">
    <source>
        <dbReference type="ARBA" id="ARBA00006171"/>
    </source>
</evidence>
<dbReference type="EMBL" id="AP027151">
    <property type="protein sequence ID" value="BDV43722.1"/>
    <property type="molecule type" value="Genomic_DNA"/>
</dbReference>
<dbReference type="InterPro" id="IPR041492">
    <property type="entry name" value="HAD_2"/>
</dbReference>
<organism evidence="5 6">
    <name type="scientific">Geotalea uraniireducens</name>
    <dbReference type="NCBI Taxonomy" id="351604"/>
    <lineage>
        <taxon>Bacteria</taxon>
        <taxon>Pseudomonadati</taxon>
        <taxon>Thermodesulfobacteriota</taxon>
        <taxon>Desulfuromonadia</taxon>
        <taxon>Geobacterales</taxon>
        <taxon>Geobacteraceae</taxon>
        <taxon>Geotalea</taxon>
    </lineage>
</organism>
<gene>
    <name evidence="5" type="ORF">GURASL_26450</name>
</gene>
<comment type="similarity">
    <text evidence="3">Belongs to the HAD-like hydrolase superfamily. CbbY/CbbZ/Gph/YieH family.</text>
</comment>
<evidence type="ECO:0000256" key="1">
    <source>
        <dbReference type="ARBA" id="ARBA00000830"/>
    </source>
</evidence>
<evidence type="ECO:0000313" key="6">
    <source>
        <dbReference type="Proteomes" id="UP001317705"/>
    </source>
</evidence>
<name>A0ABN6VYP2_9BACT</name>
<dbReference type="Gene3D" id="3.40.50.1000">
    <property type="entry name" value="HAD superfamily/HAD-like"/>
    <property type="match status" value="1"/>
</dbReference>
<dbReference type="InterPro" id="IPR050155">
    <property type="entry name" value="HAD-like_hydrolase_sf"/>
</dbReference>
<dbReference type="NCBIfam" id="TIGR01549">
    <property type="entry name" value="HAD-SF-IA-v1"/>
    <property type="match status" value="1"/>
</dbReference>
<dbReference type="PANTHER" id="PTHR43434">
    <property type="entry name" value="PHOSPHOGLYCOLATE PHOSPHATASE"/>
    <property type="match status" value="1"/>
</dbReference>
<accession>A0ABN6VYP2</accession>
<comment type="catalytic activity">
    <reaction evidence="1">
        <text>2-phosphoglycolate + H2O = glycolate + phosphate</text>
        <dbReference type="Rhea" id="RHEA:14369"/>
        <dbReference type="ChEBI" id="CHEBI:15377"/>
        <dbReference type="ChEBI" id="CHEBI:29805"/>
        <dbReference type="ChEBI" id="CHEBI:43474"/>
        <dbReference type="ChEBI" id="CHEBI:58033"/>
        <dbReference type="EC" id="3.1.3.18"/>
    </reaction>
</comment>
<dbReference type="NCBIfam" id="TIGR01509">
    <property type="entry name" value="HAD-SF-IA-v3"/>
    <property type="match status" value="1"/>
</dbReference>
<dbReference type="SUPFAM" id="SSF56784">
    <property type="entry name" value="HAD-like"/>
    <property type="match status" value="1"/>
</dbReference>
<evidence type="ECO:0000256" key="2">
    <source>
        <dbReference type="ARBA" id="ARBA00004818"/>
    </source>
</evidence>
<evidence type="ECO:0000313" key="5">
    <source>
        <dbReference type="EMBL" id="BDV43722.1"/>
    </source>
</evidence>
<dbReference type="InterPro" id="IPR036412">
    <property type="entry name" value="HAD-like_sf"/>
</dbReference>
<dbReference type="Proteomes" id="UP001317705">
    <property type="component" value="Chromosome"/>
</dbReference>
<proteinExistence type="inferred from homology"/>
<dbReference type="Gene3D" id="1.10.150.240">
    <property type="entry name" value="Putative phosphatase, domain 2"/>
    <property type="match status" value="1"/>
</dbReference>
<dbReference type="InterPro" id="IPR006439">
    <property type="entry name" value="HAD-SF_hydro_IA"/>
</dbReference>